<dbReference type="EMBL" id="HG938355">
    <property type="protein sequence ID" value="CDN56153.1"/>
    <property type="molecule type" value="Genomic_DNA"/>
</dbReference>
<dbReference type="SUPFAM" id="SSF51735">
    <property type="entry name" value="NAD(P)-binding Rossmann-fold domains"/>
    <property type="match status" value="1"/>
</dbReference>
<evidence type="ECO:0000256" key="3">
    <source>
        <dbReference type="RuleBase" id="RU000363"/>
    </source>
</evidence>
<dbReference type="GO" id="GO:0032787">
    <property type="term" value="P:monocarboxylic acid metabolic process"/>
    <property type="evidence" value="ECO:0007669"/>
    <property type="project" value="UniProtKB-ARBA"/>
</dbReference>
<comment type="similarity">
    <text evidence="1 3">Belongs to the short-chain dehydrogenases/reductases (SDR) family.</text>
</comment>
<dbReference type="InterPro" id="IPR002347">
    <property type="entry name" value="SDR_fam"/>
</dbReference>
<dbReference type="GO" id="GO:0016491">
    <property type="term" value="F:oxidoreductase activity"/>
    <property type="evidence" value="ECO:0007669"/>
    <property type="project" value="UniProtKB-KW"/>
</dbReference>
<dbReference type="PANTHER" id="PTHR42879:SF2">
    <property type="entry name" value="3-OXOACYL-[ACYL-CARRIER-PROTEIN] REDUCTASE FABG"/>
    <property type="match status" value="1"/>
</dbReference>
<dbReference type="HOGENOM" id="CLU_010194_1_2_5"/>
<evidence type="ECO:0000256" key="1">
    <source>
        <dbReference type="ARBA" id="ARBA00006484"/>
    </source>
</evidence>
<gene>
    <name evidence="5" type="ORF">RG1141_CH38260</name>
</gene>
<dbReference type="PATRIC" id="fig|1028801.3.peg.3900"/>
<dbReference type="NCBIfam" id="NF009466">
    <property type="entry name" value="PRK12826.1-2"/>
    <property type="match status" value="1"/>
</dbReference>
<dbReference type="Pfam" id="PF00106">
    <property type="entry name" value="adh_short"/>
    <property type="match status" value="1"/>
</dbReference>
<protein>
    <submittedName>
        <fullName evidence="5">3-hydroxybutyrate dehydrogenase</fullName>
    </submittedName>
</protein>
<dbReference type="CDD" id="cd05233">
    <property type="entry name" value="SDR_c"/>
    <property type="match status" value="1"/>
</dbReference>
<dbReference type="PROSITE" id="PS00061">
    <property type="entry name" value="ADH_SHORT"/>
    <property type="match status" value="1"/>
</dbReference>
<proteinExistence type="inferred from homology"/>
<dbReference type="InterPro" id="IPR036291">
    <property type="entry name" value="NAD(P)-bd_dom_sf"/>
</dbReference>
<dbReference type="InterPro" id="IPR050259">
    <property type="entry name" value="SDR"/>
</dbReference>
<dbReference type="InterPro" id="IPR020904">
    <property type="entry name" value="Sc_DH/Rdtase_CS"/>
</dbReference>
<accession>A0A068TCJ9</accession>
<reference evidence="6" key="1">
    <citation type="journal article" date="2014" name="BMC Genomics">
        <title>Genome sequencing of two Neorhizobium galegae strains reveals a noeT gene responsible for the unusual acetylation of the nodulation factors.</title>
        <authorList>
            <person name="Osterman J."/>
            <person name="Marsh J."/>
            <person name="Laine P.K."/>
            <person name="Zeng Z."/>
            <person name="Alatalo E."/>
            <person name="Sullivan J.T."/>
            <person name="Young J.P."/>
            <person name="Thomas-Oates J."/>
            <person name="Paulin L."/>
            <person name="Lindstrom K."/>
        </authorList>
    </citation>
    <scope>NUCLEOTIDE SEQUENCE [LARGE SCALE GENOMIC DNA]</scope>
    <source>
        <strain evidence="6">HAMBI 1141</strain>
    </source>
</reference>
<dbReference type="KEGG" id="ngl:RG1141_CH38260"/>
<dbReference type="FunFam" id="3.40.50.720:FF:000084">
    <property type="entry name" value="Short-chain dehydrogenase reductase"/>
    <property type="match status" value="1"/>
</dbReference>
<sequence length="270" mass="27542">MSEAPSASLASARLANRHALVTGAGSGIGAAIATALVEAGARVTLAGRRAEPLEALAATLGRDKACVADGFDVTDEMAIDNGLKTARAAFGPVDILVNNAGEGPSAPFERTSLEMWSRVMSVDLTGVFLVTQAVLPDLKAFGAGARIINIASTAGLTGYAYVSAYVAAKHGVVGLTRSLALELARTGITVNAVCPGFTDTPLIARSIETIVAKTGRTEEQARQEFTKNNPQGRLVKPEEVADTVLWLASPGAASINGQAIAVAGGEVMAG</sequence>
<dbReference type="eggNOG" id="COG1028">
    <property type="taxonomic scope" value="Bacteria"/>
</dbReference>
<keyword evidence="2" id="KW-0560">Oxidoreductase</keyword>
<dbReference type="Proteomes" id="UP000028186">
    <property type="component" value="Chromosome I"/>
</dbReference>
<dbReference type="RefSeq" id="WP_038546983.1">
    <property type="nucleotide sequence ID" value="NZ_HG938355.1"/>
</dbReference>
<evidence type="ECO:0000313" key="5">
    <source>
        <dbReference type="EMBL" id="CDN56153.1"/>
    </source>
</evidence>
<evidence type="ECO:0000259" key="4">
    <source>
        <dbReference type="SMART" id="SM00822"/>
    </source>
</evidence>
<dbReference type="Gene3D" id="3.40.50.720">
    <property type="entry name" value="NAD(P)-binding Rossmann-like Domain"/>
    <property type="match status" value="1"/>
</dbReference>
<dbReference type="SMART" id="SM00822">
    <property type="entry name" value="PKS_KR"/>
    <property type="match status" value="1"/>
</dbReference>
<dbReference type="PRINTS" id="PR00080">
    <property type="entry name" value="SDRFAMILY"/>
</dbReference>
<name>A0A068TCJ9_NEOGA</name>
<organism evidence="5 6">
    <name type="scientific">Neorhizobium galegae bv. officinalis bv. officinalis str. HAMBI 1141</name>
    <dbReference type="NCBI Taxonomy" id="1028801"/>
    <lineage>
        <taxon>Bacteria</taxon>
        <taxon>Pseudomonadati</taxon>
        <taxon>Pseudomonadota</taxon>
        <taxon>Alphaproteobacteria</taxon>
        <taxon>Hyphomicrobiales</taxon>
        <taxon>Rhizobiaceae</taxon>
        <taxon>Rhizobium/Agrobacterium group</taxon>
        <taxon>Neorhizobium</taxon>
    </lineage>
</organism>
<feature type="domain" description="Ketoreductase" evidence="4">
    <location>
        <begin position="17"/>
        <end position="196"/>
    </location>
</feature>
<evidence type="ECO:0000313" key="6">
    <source>
        <dbReference type="Proteomes" id="UP000028186"/>
    </source>
</evidence>
<dbReference type="PRINTS" id="PR00081">
    <property type="entry name" value="GDHRDH"/>
</dbReference>
<dbReference type="AlphaFoldDB" id="A0A068TCJ9"/>
<dbReference type="InterPro" id="IPR057326">
    <property type="entry name" value="KR_dom"/>
</dbReference>
<evidence type="ECO:0000256" key="2">
    <source>
        <dbReference type="ARBA" id="ARBA00023002"/>
    </source>
</evidence>
<dbReference type="PANTHER" id="PTHR42879">
    <property type="entry name" value="3-OXOACYL-(ACYL-CARRIER-PROTEIN) REDUCTASE"/>
    <property type="match status" value="1"/>
</dbReference>